<dbReference type="CDD" id="cd17535">
    <property type="entry name" value="REC_NarL-like"/>
    <property type="match status" value="1"/>
</dbReference>
<dbReference type="PANTHER" id="PTHR43214">
    <property type="entry name" value="TWO-COMPONENT RESPONSE REGULATOR"/>
    <property type="match status" value="1"/>
</dbReference>
<dbReference type="GO" id="GO:0003677">
    <property type="term" value="F:DNA binding"/>
    <property type="evidence" value="ECO:0007669"/>
    <property type="project" value="UniProtKB-KW"/>
</dbReference>
<dbReference type="PANTHER" id="PTHR43214:SF43">
    <property type="entry name" value="TWO-COMPONENT RESPONSE REGULATOR"/>
    <property type="match status" value="1"/>
</dbReference>
<dbReference type="SUPFAM" id="SSF52172">
    <property type="entry name" value="CheY-like"/>
    <property type="match status" value="1"/>
</dbReference>
<accession>X1NFM3</accession>
<feature type="domain" description="Response regulatory" evidence="3">
    <location>
        <begin position="32"/>
        <end position="148"/>
    </location>
</feature>
<keyword evidence="2" id="KW-0238">DNA-binding</keyword>
<gene>
    <name evidence="4" type="ORF">S06H3_26441</name>
</gene>
<reference evidence="4" key="1">
    <citation type="journal article" date="2014" name="Front. Microbiol.">
        <title>High frequency of phylogenetically diverse reductive dehalogenase-homologous genes in deep subseafloor sedimentary metagenomes.</title>
        <authorList>
            <person name="Kawai M."/>
            <person name="Futagami T."/>
            <person name="Toyoda A."/>
            <person name="Takaki Y."/>
            <person name="Nishi S."/>
            <person name="Hori S."/>
            <person name="Arai W."/>
            <person name="Tsubouchi T."/>
            <person name="Morono Y."/>
            <person name="Uchiyama I."/>
            <person name="Ito T."/>
            <person name="Fujiyama A."/>
            <person name="Inagaki F."/>
            <person name="Takami H."/>
        </authorList>
    </citation>
    <scope>NUCLEOTIDE SEQUENCE</scope>
    <source>
        <strain evidence="4">Expedition CK06-06</strain>
    </source>
</reference>
<sequence>AFLRLFIGYTRISLVIAAFHSRREGHITGKLRILIADDHAVLREGMRNLLEREKGFEVVGEAGDGEEAFRLGKELEPDVIIMDIVMPKLSGIEATRLIKQAIPATTVLILTAYSDIRYILGLLEAGASGYLLKSARSKEIVGAIRAVCSGESVLDATVTRKLLQRVVGLTPGSGEGSTTGQLTPRETEILRLAARGMSNKDIANELFLSVLLPFAIKSTNQANCFLHAHLNLFYPRLY</sequence>
<dbReference type="SMART" id="SM00421">
    <property type="entry name" value="HTH_LUXR"/>
    <property type="match status" value="1"/>
</dbReference>
<dbReference type="Pfam" id="PF00196">
    <property type="entry name" value="GerE"/>
    <property type="match status" value="1"/>
</dbReference>
<dbReference type="InterPro" id="IPR001789">
    <property type="entry name" value="Sig_transdc_resp-reg_receiver"/>
</dbReference>
<dbReference type="GO" id="GO:0000160">
    <property type="term" value="P:phosphorelay signal transduction system"/>
    <property type="evidence" value="ECO:0007669"/>
    <property type="project" value="InterPro"/>
</dbReference>
<dbReference type="InterPro" id="IPR058245">
    <property type="entry name" value="NreC/VraR/RcsB-like_REC"/>
</dbReference>
<dbReference type="SMART" id="SM00448">
    <property type="entry name" value="REC"/>
    <property type="match status" value="1"/>
</dbReference>
<dbReference type="InterPro" id="IPR039420">
    <property type="entry name" value="WalR-like"/>
</dbReference>
<evidence type="ECO:0000256" key="2">
    <source>
        <dbReference type="ARBA" id="ARBA00023125"/>
    </source>
</evidence>
<dbReference type="PROSITE" id="PS50110">
    <property type="entry name" value="RESPONSE_REGULATORY"/>
    <property type="match status" value="1"/>
</dbReference>
<proteinExistence type="predicted"/>
<dbReference type="AlphaFoldDB" id="X1NFM3"/>
<dbReference type="GO" id="GO:0006355">
    <property type="term" value="P:regulation of DNA-templated transcription"/>
    <property type="evidence" value="ECO:0007669"/>
    <property type="project" value="InterPro"/>
</dbReference>
<protein>
    <recommendedName>
        <fullName evidence="3">Response regulatory domain-containing protein</fullName>
    </recommendedName>
</protein>
<dbReference type="InterPro" id="IPR011006">
    <property type="entry name" value="CheY-like_superfamily"/>
</dbReference>
<evidence type="ECO:0000259" key="3">
    <source>
        <dbReference type="PROSITE" id="PS50110"/>
    </source>
</evidence>
<dbReference type="InterPro" id="IPR016032">
    <property type="entry name" value="Sig_transdc_resp-reg_C-effctor"/>
</dbReference>
<dbReference type="Pfam" id="PF00072">
    <property type="entry name" value="Response_reg"/>
    <property type="match status" value="1"/>
</dbReference>
<feature type="non-terminal residue" evidence="4">
    <location>
        <position position="1"/>
    </location>
</feature>
<name>X1NFM3_9ZZZZ</name>
<evidence type="ECO:0000256" key="1">
    <source>
        <dbReference type="ARBA" id="ARBA00022553"/>
    </source>
</evidence>
<keyword evidence="1" id="KW-0597">Phosphoprotein</keyword>
<dbReference type="Gene3D" id="3.40.50.2300">
    <property type="match status" value="1"/>
</dbReference>
<evidence type="ECO:0000313" key="4">
    <source>
        <dbReference type="EMBL" id="GAI28991.1"/>
    </source>
</evidence>
<dbReference type="PRINTS" id="PR00038">
    <property type="entry name" value="HTHLUXR"/>
</dbReference>
<organism evidence="4">
    <name type="scientific">marine sediment metagenome</name>
    <dbReference type="NCBI Taxonomy" id="412755"/>
    <lineage>
        <taxon>unclassified sequences</taxon>
        <taxon>metagenomes</taxon>
        <taxon>ecological metagenomes</taxon>
    </lineage>
</organism>
<dbReference type="SUPFAM" id="SSF46894">
    <property type="entry name" value="C-terminal effector domain of the bipartite response regulators"/>
    <property type="match status" value="1"/>
</dbReference>
<dbReference type="InterPro" id="IPR000792">
    <property type="entry name" value="Tscrpt_reg_LuxR_C"/>
</dbReference>
<comment type="caution">
    <text evidence="4">The sequence shown here is derived from an EMBL/GenBank/DDBJ whole genome shotgun (WGS) entry which is preliminary data.</text>
</comment>
<dbReference type="EMBL" id="BARV01015285">
    <property type="protein sequence ID" value="GAI28991.1"/>
    <property type="molecule type" value="Genomic_DNA"/>
</dbReference>